<gene>
    <name evidence="9" type="ORF">MUCCIDRAFT_111138</name>
</gene>
<evidence type="ECO:0000313" key="10">
    <source>
        <dbReference type="Proteomes" id="UP000077051"/>
    </source>
</evidence>
<dbReference type="EC" id="3.4.19.12" evidence="2"/>
<keyword evidence="4" id="KW-0833">Ubl conjugation pathway</keyword>
<feature type="compositionally biased region" description="Polar residues" evidence="7">
    <location>
        <begin position="384"/>
        <end position="393"/>
    </location>
</feature>
<dbReference type="PANTHER" id="PTHR43982">
    <property type="entry name" value="UBIQUITIN CARBOXYL-TERMINAL HYDROLASE"/>
    <property type="match status" value="1"/>
</dbReference>
<evidence type="ECO:0000256" key="4">
    <source>
        <dbReference type="ARBA" id="ARBA00022786"/>
    </source>
</evidence>
<keyword evidence="6" id="KW-0788">Thiol protease</keyword>
<evidence type="ECO:0000256" key="6">
    <source>
        <dbReference type="ARBA" id="ARBA00022807"/>
    </source>
</evidence>
<dbReference type="EMBL" id="AMYB01000005">
    <property type="protein sequence ID" value="OAD01798.1"/>
    <property type="molecule type" value="Genomic_DNA"/>
</dbReference>
<keyword evidence="5" id="KW-0378">Hydrolase</keyword>
<dbReference type="Gene3D" id="3.90.70.10">
    <property type="entry name" value="Cysteine proteinases"/>
    <property type="match status" value="2"/>
</dbReference>
<dbReference type="OrthoDB" id="420187at2759"/>
<dbReference type="InterPro" id="IPR001394">
    <property type="entry name" value="Peptidase_C19_UCH"/>
</dbReference>
<accession>A0A168JZ97</accession>
<dbReference type="VEuPathDB" id="FungiDB:MUCCIDRAFT_111138"/>
<dbReference type="GO" id="GO:0016579">
    <property type="term" value="P:protein deubiquitination"/>
    <property type="evidence" value="ECO:0007669"/>
    <property type="project" value="InterPro"/>
</dbReference>
<keyword evidence="10" id="KW-1185">Reference proteome</keyword>
<dbReference type="InterPro" id="IPR044635">
    <property type="entry name" value="UBP14-like"/>
</dbReference>
<dbReference type="GO" id="GO:0070628">
    <property type="term" value="F:proteasome binding"/>
    <property type="evidence" value="ECO:0007669"/>
    <property type="project" value="TreeGrafter"/>
</dbReference>
<evidence type="ECO:0000256" key="2">
    <source>
        <dbReference type="ARBA" id="ARBA00012759"/>
    </source>
</evidence>
<dbReference type="GO" id="GO:0043161">
    <property type="term" value="P:proteasome-mediated ubiquitin-dependent protein catabolic process"/>
    <property type="evidence" value="ECO:0007669"/>
    <property type="project" value="InterPro"/>
</dbReference>
<evidence type="ECO:0000256" key="7">
    <source>
        <dbReference type="SAM" id="MobiDB-lite"/>
    </source>
</evidence>
<reference evidence="9 10" key="1">
    <citation type="submission" date="2015-06" db="EMBL/GenBank/DDBJ databases">
        <title>Expansion of signal transduction pathways in fungi by whole-genome duplication.</title>
        <authorList>
            <consortium name="DOE Joint Genome Institute"/>
            <person name="Corrochano L.M."/>
            <person name="Kuo A."/>
            <person name="Marcet-Houben M."/>
            <person name="Polaino S."/>
            <person name="Salamov A."/>
            <person name="Villalobos J.M."/>
            <person name="Alvarez M.I."/>
            <person name="Avalos J."/>
            <person name="Benito E.P."/>
            <person name="Benoit I."/>
            <person name="Burger G."/>
            <person name="Camino L.P."/>
            <person name="Canovas D."/>
            <person name="Cerda-Olmedo E."/>
            <person name="Cheng J.-F."/>
            <person name="Dominguez A."/>
            <person name="Elias M."/>
            <person name="Eslava A.P."/>
            <person name="Glaser F."/>
            <person name="Grimwood J."/>
            <person name="Gutierrez G."/>
            <person name="Heitman J."/>
            <person name="Henrissat B."/>
            <person name="Iturriaga E.A."/>
            <person name="Lang B.F."/>
            <person name="Lavin J.L."/>
            <person name="Lee S."/>
            <person name="Li W."/>
            <person name="Lindquist E."/>
            <person name="Lopez-Garcia S."/>
            <person name="Luque E.M."/>
            <person name="Marcos A.T."/>
            <person name="Martin J."/>
            <person name="Mccluskey K."/>
            <person name="Medina H.R."/>
            <person name="Miralles-Duran A."/>
            <person name="Miyazaki A."/>
            <person name="Munoz-Torres E."/>
            <person name="Oguiza J.A."/>
            <person name="Ohm R."/>
            <person name="Olmedo M."/>
            <person name="Orejas M."/>
            <person name="Ortiz-Castellanos L."/>
            <person name="Pisabarro A.G."/>
            <person name="Rodriguez-Romero J."/>
            <person name="Ruiz-Herrera J."/>
            <person name="Ruiz-Vazquez R."/>
            <person name="Sanz C."/>
            <person name="Schackwitz W."/>
            <person name="Schmutz J."/>
            <person name="Shahriari M."/>
            <person name="Shelest E."/>
            <person name="Silva-Franco F."/>
            <person name="Soanes D."/>
            <person name="Syed K."/>
            <person name="Tagua V.G."/>
            <person name="Talbot N.J."/>
            <person name="Thon M."/>
            <person name="De Vries R.P."/>
            <person name="Wiebenga A."/>
            <person name="Yadav J.S."/>
            <person name="Braun E.L."/>
            <person name="Baker S."/>
            <person name="Garre V."/>
            <person name="Horwitz B."/>
            <person name="Torres-Martinez S."/>
            <person name="Idnurm A."/>
            <person name="Herrera-Estrella A."/>
            <person name="Gabaldon T."/>
            <person name="Grigoriev I.V."/>
        </authorList>
    </citation>
    <scope>NUCLEOTIDE SEQUENCE [LARGE SCALE GENOMIC DNA]</scope>
    <source>
        <strain evidence="9 10">CBS 277.49</strain>
    </source>
</reference>
<dbReference type="InterPro" id="IPR025305">
    <property type="entry name" value="UCH_repeat_domain"/>
</dbReference>
<sequence length="667" mass="76350">MTSYMTTHPPRTPLGAVEYLETYSNRCKRHNYLNMVSDDGVTDDGLNFWNFCCTGCHVWLQVGTTNIQQCAPENTFGHCYLHNNTGTHRQFRCRRCNYTVQYGHYEQVFPLEFLEEHDDVIRNEDTLLTLTQAIVEGDAGAVPAQIVQSDHFTRAFFKYLGYQRSEDRNTYQTTVPGRYTTGFNEILLHNYSFEEIRRVYPDSVGLMTLDEIFVVDNELEVRMPEVDADTEQAVSILGVSAGSNLDLVAMMYRRGMLEEEELYTGYRTQLTDALQSIYIRADNKQVLQQALCIGSSHVQENSEEISGAYAHFGLAPGASDELLMAKYAMVGLRPNAQDKRYLKQIADYRQSDILRKFLDTGSYKPKKRKMKKTQTARPAPSTVPGRSTVPSFPSQTTIPGVPVHQHPLVSPRGLVNHGHTCYFNCVLQYLFRVYDFRQRSFNARNNQEYLHLFGDTFREMDRRETGPVNYDVVLATQSLVPGAGTVNEAQDVAECLERVFDLAAAEIPQEQRDTFRDYYLILRLSAYRSGSLQDKITEALEGRQLIVVSPILNFSVDRVHRHPVTNEWTVSEVVIPSPREINMNAYYVDDIRGQNLNYTLHAIFYHAGAHYWAYILDHTTNQWWLYNDRVVQPATEADALSCPNARALLYSYVQTEIIHQLVTPAIP</sequence>
<dbReference type="GO" id="GO:0061136">
    <property type="term" value="P:regulation of proteasomal protein catabolic process"/>
    <property type="evidence" value="ECO:0007669"/>
    <property type="project" value="TreeGrafter"/>
</dbReference>
<evidence type="ECO:0000256" key="3">
    <source>
        <dbReference type="ARBA" id="ARBA00022670"/>
    </source>
</evidence>
<dbReference type="PROSITE" id="PS50235">
    <property type="entry name" value="USP_3"/>
    <property type="match status" value="1"/>
</dbReference>
<evidence type="ECO:0000259" key="8">
    <source>
        <dbReference type="PROSITE" id="PS50235"/>
    </source>
</evidence>
<dbReference type="Pfam" id="PF00443">
    <property type="entry name" value="UCH"/>
    <property type="match status" value="1"/>
</dbReference>
<dbReference type="CDD" id="cd02257">
    <property type="entry name" value="Peptidase_C19"/>
    <property type="match status" value="1"/>
</dbReference>
<feature type="compositionally biased region" description="Basic residues" evidence="7">
    <location>
        <begin position="364"/>
        <end position="374"/>
    </location>
</feature>
<dbReference type="InterPro" id="IPR028889">
    <property type="entry name" value="USP"/>
</dbReference>
<comment type="catalytic activity">
    <reaction evidence="1">
        <text>Thiol-dependent hydrolysis of ester, thioester, amide, peptide and isopeptide bonds formed by the C-terminal Gly of ubiquitin (a 76-residue protein attached to proteins as an intracellular targeting signal).</text>
        <dbReference type="EC" id="3.4.19.12"/>
    </reaction>
</comment>
<dbReference type="SUPFAM" id="SSF54001">
    <property type="entry name" value="Cysteine proteinases"/>
    <property type="match status" value="1"/>
</dbReference>
<evidence type="ECO:0000313" key="9">
    <source>
        <dbReference type="EMBL" id="OAD01798.1"/>
    </source>
</evidence>
<organism evidence="9 10">
    <name type="scientific">Mucor lusitanicus CBS 277.49</name>
    <dbReference type="NCBI Taxonomy" id="747725"/>
    <lineage>
        <taxon>Eukaryota</taxon>
        <taxon>Fungi</taxon>
        <taxon>Fungi incertae sedis</taxon>
        <taxon>Mucoromycota</taxon>
        <taxon>Mucoromycotina</taxon>
        <taxon>Mucoromycetes</taxon>
        <taxon>Mucorales</taxon>
        <taxon>Mucorineae</taxon>
        <taxon>Mucoraceae</taxon>
        <taxon>Mucor</taxon>
    </lineage>
</organism>
<dbReference type="GO" id="GO:0004843">
    <property type="term" value="F:cysteine-type deubiquitinase activity"/>
    <property type="evidence" value="ECO:0007669"/>
    <property type="project" value="UniProtKB-EC"/>
</dbReference>
<keyword evidence="3" id="KW-0645">Protease</keyword>
<name>A0A168JZ97_MUCCL</name>
<evidence type="ECO:0000256" key="1">
    <source>
        <dbReference type="ARBA" id="ARBA00000707"/>
    </source>
</evidence>
<protein>
    <recommendedName>
        <fullName evidence="2">ubiquitinyl hydrolase 1</fullName>
        <ecNumber evidence="2">3.4.19.12</ecNumber>
    </recommendedName>
</protein>
<proteinExistence type="predicted"/>
<dbReference type="Pfam" id="PF13446">
    <property type="entry name" value="RPT"/>
    <property type="match status" value="1"/>
</dbReference>
<dbReference type="Proteomes" id="UP000077051">
    <property type="component" value="Unassembled WGS sequence"/>
</dbReference>
<comment type="caution">
    <text evidence="9">The sequence shown here is derived from an EMBL/GenBank/DDBJ whole genome shotgun (WGS) entry which is preliminary data.</text>
</comment>
<dbReference type="InterPro" id="IPR038765">
    <property type="entry name" value="Papain-like_cys_pep_sf"/>
</dbReference>
<dbReference type="STRING" id="747725.A0A168JZ97"/>
<dbReference type="AlphaFoldDB" id="A0A168JZ97"/>
<feature type="domain" description="USP" evidence="8">
    <location>
        <begin position="412"/>
        <end position="655"/>
    </location>
</feature>
<dbReference type="PANTHER" id="PTHR43982:SF1">
    <property type="entry name" value="UBIQUITIN CARBOXYL-TERMINAL HYDROLASE 14"/>
    <property type="match status" value="1"/>
</dbReference>
<evidence type="ECO:0000256" key="5">
    <source>
        <dbReference type="ARBA" id="ARBA00022801"/>
    </source>
</evidence>
<feature type="region of interest" description="Disordered" evidence="7">
    <location>
        <begin position="364"/>
        <end position="393"/>
    </location>
</feature>